<dbReference type="EMBL" id="CAVNYO010000168">
    <property type="protein sequence ID" value="CAK5270604.1"/>
    <property type="molecule type" value="Genomic_DNA"/>
</dbReference>
<comment type="caution">
    <text evidence="3">The sequence shown here is derived from an EMBL/GenBank/DDBJ whole genome shotgun (WGS) entry which is preliminary data.</text>
</comment>
<dbReference type="EMBL" id="CAVNYO010000476">
    <property type="protein sequence ID" value="CAK5283842.1"/>
    <property type="molecule type" value="Genomic_DNA"/>
</dbReference>
<keyword evidence="4" id="KW-1185">Reference proteome</keyword>
<organism evidence="3 4">
    <name type="scientific">Mycena citricolor</name>
    <dbReference type="NCBI Taxonomy" id="2018698"/>
    <lineage>
        <taxon>Eukaryota</taxon>
        <taxon>Fungi</taxon>
        <taxon>Dikarya</taxon>
        <taxon>Basidiomycota</taxon>
        <taxon>Agaricomycotina</taxon>
        <taxon>Agaricomycetes</taxon>
        <taxon>Agaricomycetidae</taxon>
        <taxon>Agaricales</taxon>
        <taxon>Marasmiineae</taxon>
        <taxon>Mycenaceae</taxon>
        <taxon>Mycena</taxon>
    </lineage>
</organism>
<proteinExistence type="predicted"/>
<evidence type="ECO:0000313" key="1">
    <source>
        <dbReference type="EMBL" id="CAK5270604.1"/>
    </source>
</evidence>
<evidence type="ECO:0000313" key="2">
    <source>
        <dbReference type="EMBL" id="CAK5283842.1"/>
    </source>
</evidence>
<reference evidence="3" key="1">
    <citation type="submission" date="2023-11" db="EMBL/GenBank/DDBJ databases">
        <authorList>
            <person name="De Vega J J."/>
            <person name="De Vega J J."/>
        </authorList>
    </citation>
    <scope>NUCLEOTIDE SEQUENCE</scope>
</reference>
<protein>
    <submittedName>
        <fullName evidence="3">Uncharacterized protein</fullName>
    </submittedName>
</protein>
<sequence length="75" mass="8408">MRTIIRIQQECFFVICSRPSLIQCVARTGSRVNRVILQSIPDAHRLHTWGMPSRITSSQKNMVGDSGETGHLTAL</sequence>
<evidence type="ECO:0000313" key="3">
    <source>
        <dbReference type="EMBL" id="CAK5283854.1"/>
    </source>
</evidence>
<name>A0AAD2K7R2_9AGAR</name>
<gene>
    <name evidence="1" type="ORF">MYCIT1_LOCUS15158</name>
    <name evidence="2" type="ORF">MYCIT1_LOCUS36711</name>
    <name evidence="3" type="ORF">MYCIT1_LOCUS36736</name>
</gene>
<dbReference type="EMBL" id="CAVNYO010000477">
    <property type="protein sequence ID" value="CAK5283854.1"/>
    <property type="molecule type" value="Genomic_DNA"/>
</dbReference>
<dbReference type="AlphaFoldDB" id="A0AAD2K7R2"/>
<accession>A0AAD2K7R2</accession>
<dbReference type="Proteomes" id="UP001295794">
    <property type="component" value="Unassembled WGS sequence"/>
</dbReference>
<evidence type="ECO:0000313" key="4">
    <source>
        <dbReference type="Proteomes" id="UP001295794"/>
    </source>
</evidence>